<comment type="catalytic activity">
    <reaction evidence="9 10">
        <text>a long-chain fatty acyl-CoA + 2 NADPH + 2 H(+) = a long-chain primary fatty alcohol + 2 NADP(+) + CoA</text>
        <dbReference type="Rhea" id="RHEA:52716"/>
        <dbReference type="ChEBI" id="CHEBI:15378"/>
        <dbReference type="ChEBI" id="CHEBI:57287"/>
        <dbReference type="ChEBI" id="CHEBI:57783"/>
        <dbReference type="ChEBI" id="CHEBI:58349"/>
        <dbReference type="ChEBI" id="CHEBI:77396"/>
        <dbReference type="ChEBI" id="CHEBI:83139"/>
        <dbReference type="EC" id="1.2.1.84"/>
    </reaction>
</comment>
<dbReference type="GeneID" id="107263730"/>
<keyword evidence="6 10" id="KW-1133">Transmembrane helix</keyword>
<comment type="subcellular location">
    <subcellularLocation>
        <location evidence="1">Membrane</location>
        <topology evidence="1">Multi-pass membrane protein</topology>
    </subcellularLocation>
</comment>
<evidence type="ECO:0000256" key="8">
    <source>
        <dbReference type="ARBA" id="ARBA00023136"/>
    </source>
</evidence>
<keyword evidence="7 10" id="KW-0443">Lipid metabolism</keyword>
<feature type="domain" description="Fatty acyl-CoA reductase C-terminal" evidence="11">
    <location>
        <begin position="367"/>
        <end position="459"/>
    </location>
</feature>
<protein>
    <recommendedName>
        <fullName evidence="10">Fatty acyl-CoA reductase</fullName>
        <ecNumber evidence="10">1.2.1.84</ecNumber>
    </recommendedName>
</protein>
<proteinExistence type="inferred from homology"/>
<dbReference type="RefSeq" id="XP_015586725.1">
    <property type="nucleotide sequence ID" value="XM_015731239.2"/>
</dbReference>
<evidence type="ECO:0000256" key="9">
    <source>
        <dbReference type="ARBA" id="ARBA00052530"/>
    </source>
</evidence>
<dbReference type="FunFam" id="3.40.50.720:FF:000143">
    <property type="entry name" value="Fatty acyl-CoA reductase"/>
    <property type="match status" value="1"/>
</dbReference>
<gene>
    <name evidence="14" type="primary">LOC107263730</name>
</gene>
<dbReference type="GO" id="GO:0102965">
    <property type="term" value="F:alcohol-forming long-chain fatty acyl-CoA reductase activity"/>
    <property type="evidence" value="ECO:0007669"/>
    <property type="project" value="UniProtKB-EC"/>
</dbReference>
<dbReference type="CDD" id="cd09071">
    <property type="entry name" value="FAR_C"/>
    <property type="match status" value="1"/>
</dbReference>
<dbReference type="PANTHER" id="PTHR11011">
    <property type="entry name" value="MALE STERILITY PROTEIN 2-RELATED"/>
    <property type="match status" value="1"/>
</dbReference>
<feature type="transmembrane region" description="Helical" evidence="10">
    <location>
        <begin position="358"/>
        <end position="379"/>
    </location>
</feature>
<dbReference type="InterPro" id="IPR026055">
    <property type="entry name" value="FAR"/>
</dbReference>
<dbReference type="GO" id="GO:0016020">
    <property type="term" value="C:membrane"/>
    <property type="evidence" value="ECO:0007669"/>
    <property type="project" value="UniProtKB-SubCell"/>
</dbReference>
<evidence type="ECO:0000313" key="13">
    <source>
        <dbReference type="Proteomes" id="UP000694920"/>
    </source>
</evidence>
<keyword evidence="13" id="KW-1185">Reference proteome</keyword>
<sequence>MVKVEKSWTLSVPAFYAGKSILITGASGFMGKVLIEKLLRSCPDIREIFLLMRPKKGTSIDGRLRTLLTLPLFDKLREERPSSFEKLIPVNGDVIEEGLGLAPTERRVLAERVSIIFHVAASVRFDDTLKDAVIVNARATRDVCILATNMKQLLAFVHVSSTYSQADKPEVKEIVYPAEVDWKQTIKIAENVDDHTLRILTPKFLGTSPNTYTFSKRLAEQVVTEYSEVLPVVIFRPSIVISSLAEPVPGWLDNFNGPVGMMVGGGKGILRVLYVDPTLSADFIPVDIAIKGMVCAAWKRGITTVTQDPKTHVYNCASCGIKSITTAEIVEMGLRMTEEIPLEGILWYPNTLTTNSKLLYYILTMILHFFPALILDGFLKMSGRREMLTKLQRKVFTANSALEYFLINQWKFRNEKMLNLLTDLPTEDLDTFGYDYWNFDIVEYFRGCLIGAKVYLLKEDMNKVEEAKAHFKRMQWIDRVFKFWFIVAVSWIAIRSGLIEWITDTYHSMIDDPILET</sequence>
<evidence type="ECO:0000313" key="14">
    <source>
        <dbReference type="RefSeq" id="XP_015586725.1"/>
    </source>
</evidence>
<dbReference type="Pfam" id="PF07993">
    <property type="entry name" value="NAD_binding_4"/>
    <property type="match status" value="1"/>
</dbReference>
<keyword evidence="3 10" id="KW-0444">Lipid biosynthesis</keyword>
<evidence type="ECO:0000256" key="3">
    <source>
        <dbReference type="ARBA" id="ARBA00022516"/>
    </source>
</evidence>
<feature type="transmembrane region" description="Helical" evidence="10">
    <location>
        <begin position="480"/>
        <end position="499"/>
    </location>
</feature>
<evidence type="ECO:0000256" key="10">
    <source>
        <dbReference type="RuleBase" id="RU363097"/>
    </source>
</evidence>
<evidence type="ECO:0000256" key="6">
    <source>
        <dbReference type="ARBA" id="ARBA00022989"/>
    </source>
</evidence>
<dbReference type="InterPro" id="IPR013120">
    <property type="entry name" value="FAR_NAD-bd"/>
</dbReference>
<accession>A0AAJ7FDR0</accession>
<dbReference type="CDD" id="cd05236">
    <property type="entry name" value="FAR-N_SDR_e"/>
    <property type="match status" value="1"/>
</dbReference>
<evidence type="ECO:0000259" key="12">
    <source>
        <dbReference type="Pfam" id="PF07993"/>
    </source>
</evidence>
<dbReference type="Proteomes" id="UP000694920">
    <property type="component" value="Unplaced"/>
</dbReference>
<evidence type="ECO:0000256" key="5">
    <source>
        <dbReference type="ARBA" id="ARBA00022857"/>
    </source>
</evidence>
<dbReference type="EC" id="1.2.1.84" evidence="10"/>
<dbReference type="GO" id="GO:0080019">
    <property type="term" value="F:alcohol-forming very long-chain fatty acyl-CoA reductase activity"/>
    <property type="evidence" value="ECO:0007669"/>
    <property type="project" value="InterPro"/>
</dbReference>
<dbReference type="Pfam" id="PF03015">
    <property type="entry name" value="Sterile"/>
    <property type="match status" value="1"/>
</dbReference>
<evidence type="ECO:0000259" key="11">
    <source>
        <dbReference type="Pfam" id="PF03015"/>
    </source>
</evidence>
<evidence type="ECO:0000256" key="7">
    <source>
        <dbReference type="ARBA" id="ARBA00023098"/>
    </source>
</evidence>
<dbReference type="InterPro" id="IPR033640">
    <property type="entry name" value="FAR_C"/>
</dbReference>
<organism evidence="13 14">
    <name type="scientific">Cephus cinctus</name>
    <name type="common">Wheat stem sawfly</name>
    <dbReference type="NCBI Taxonomy" id="211228"/>
    <lineage>
        <taxon>Eukaryota</taxon>
        <taxon>Metazoa</taxon>
        <taxon>Ecdysozoa</taxon>
        <taxon>Arthropoda</taxon>
        <taxon>Hexapoda</taxon>
        <taxon>Insecta</taxon>
        <taxon>Pterygota</taxon>
        <taxon>Neoptera</taxon>
        <taxon>Endopterygota</taxon>
        <taxon>Hymenoptera</taxon>
        <taxon>Cephoidea</taxon>
        <taxon>Cephidae</taxon>
        <taxon>Cephus</taxon>
    </lineage>
</organism>
<dbReference type="GO" id="GO:0005777">
    <property type="term" value="C:peroxisome"/>
    <property type="evidence" value="ECO:0007669"/>
    <property type="project" value="TreeGrafter"/>
</dbReference>
<keyword evidence="8 10" id="KW-0472">Membrane</keyword>
<dbReference type="PANTHER" id="PTHR11011:SF24">
    <property type="entry name" value="FATTY ACYL-COA REDUCTASE"/>
    <property type="match status" value="1"/>
</dbReference>
<dbReference type="KEGG" id="ccin:107263730"/>
<dbReference type="AlphaFoldDB" id="A0AAJ7FDR0"/>
<evidence type="ECO:0000256" key="4">
    <source>
        <dbReference type="ARBA" id="ARBA00022692"/>
    </source>
</evidence>
<dbReference type="GO" id="GO:0035336">
    <property type="term" value="P:long-chain fatty-acyl-CoA metabolic process"/>
    <property type="evidence" value="ECO:0007669"/>
    <property type="project" value="TreeGrafter"/>
</dbReference>
<reference evidence="14" key="1">
    <citation type="submission" date="2025-08" db="UniProtKB">
        <authorList>
            <consortium name="RefSeq"/>
        </authorList>
    </citation>
    <scope>IDENTIFICATION</scope>
</reference>
<comment type="function">
    <text evidence="10">Catalyzes the reduction of fatty acyl-CoA to fatty alcohols.</text>
</comment>
<evidence type="ECO:0000256" key="1">
    <source>
        <dbReference type="ARBA" id="ARBA00004141"/>
    </source>
</evidence>
<evidence type="ECO:0000256" key="2">
    <source>
        <dbReference type="ARBA" id="ARBA00005928"/>
    </source>
</evidence>
<name>A0AAJ7FDR0_CEPCN</name>
<keyword evidence="5 10" id="KW-0521">NADP</keyword>
<dbReference type="Gene3D" id="3.40.50.720">
    <property type="entry name" value="NAD(P)-binding Rossmann-like Domain"/>
    <property type="match status" value="1"/>
</dbReference>
<dbReference type="SUPFAM" id="SSF51735">
    <property type="entry name" value="NAD(P)-binding Rossmann-fold domains"/>
    <property type="match status" value="1"/>
</dbReference>
<feature type="domain" description="Thioester reductase (TE)" evidence="12">
    <location>
        <begin position="23"/>
        <end position="292"/>
    </location>
</feature>
<dbReference type="InterPro" id="IPR036291">
    <property type="entry name" value="NAD(P)-bd_dom_sf"/>
</dbReference>
<keyword evidence="4 10" id="KW-0812">Transmembrane</keyword>
<keyword evidence="10" id="KW-0560">Oxidoreductase</keyword>
<comment type="similarity">
    <text evidence="2 10">Belongs to the fatty acyl-CoA reductase family.</text>
</comment>